<feature type="transmembrane region" description="Helical" evidence="6">
    <location>
        <begin position="393"/>
        <end position="411"/>
    </location>
</feature>
<accession>A0ABQ0C7Y0</accession>
<feature type="transmembrane region" description="Helical" evidence="6">
    <location>
        <begin position="464"/>
        <end position="487"/>
    </location>
</feature>
<proteinExistence type="predicted"/>
<dbReference type="PANTHER" id="PTHR30287">
    <property type="entry name" value="MEMBRANE COMPONENT OF PREDICTED ABC SUPERFAMILY METABOLITE UPTAKE TRANSPORTER"/>
    <property type="match status" value="1"/>
</dbReference>
<evidence type="ECO:0000256" key="1">
    <source>
        <dbReference type="ARBA" id="ARBA00004651"/>
    </source>
</evidence>
<dbReference type="InterPro" id="IPR038766">
    <property type="entry name" value="Membrane_comp_ABC_pdt"/>
</dbReference>
<feature type="transmembrane region" description="Helical" evidence="6">
    <location>
        <begin position="253"/>
        <end position="273"/>
    </location>
</feature>
<feature type="transmembrane region" description="Helical" evidence="6">
    <location>
        <begin position="285"/>
        <end position="308"/>
    </location>
</feature>
<feature type="transmembrane region" description="Helical" evidence="6">
    <location>
        <begin position="314"/>
        <end position="333"/>
    </location>
</feature>
<evidence type="ECO:0000259" key="7">
    <source>
        <dbReference type="Pfam" id="PF02687"/>
    </source>
</evidence>
<reference evidence="8 9" key="1">
    <citation type="submission" date="2024-05" db="EMBL/GenBank/DDBJ databases">
        <authorList>
            <consortium name="Candidatus Magnetaquicoccaceae bacterium FCR-1 genome sequencing consortium"/>
            <person name="Shimoshige H."/>
            <person name="Shimamura S."/>
            <person name="Taoka A."/>
            <person name="Kobayashi H."/>
            <person name="Maekawa T."/>
        </authorList>
    </citation>
    <scope>NUCLEOTIDE SEQUENCE [LARGE SCALE GENOMIC DNA]</scope>
    <source>
        <strain evidence="8 9">FCR-1</strain>
    </source>
</reference>
<feature type="transmembrane region" description="Helical" evidence="6">
    <location>
        <begin position="791"/>
        <end position="815"/>
    </location>
</feature>
<feature type="transmembrane region" description="Helical" evidence="6">
    <location>
        <begin position="758"/>
        <end position="785"/>
    </location>
</feature>
<feature type="transmembrane region" description="Helical" evidence="6">
    <location>
        <begin position="345"/>
        <end position="368"/>
    </location>
</feature>
<evidence type="ECO:0000313" key="9">
    <source>
        <dbReference type="Proteomes" id="UP001628193"/>
    </source>
</evidence>
<evidence type="ECO:0000256" key="3">
    <source>
        <dbReference type="ARBA" id="ARBA00022692"/>
    </source>
</evidence>
<feature type="transmembrane region" description="Helical" evidence="6">
    <location>
        <begin position="418"/>
        <end position="444"/>
    </location>
</feature>
<evidence type="ECO:0000256" key="4">
    <source>
        <dbReference type="ARBA" id="ARBA00022989"/>
    </source>
</evidence>
<keyword evidence="2" id="KW-1003">Cell membrane</keyword>
<keyword evidence="9" id="KW-1185">Reference proteome</keyword>
<evidence type="ECO:0000256" key="5">
    <source>
        <dbReference type="ARBA" id="ARBA00023136"/>
    </source>
</evidence>
<dbReference type="Proteomes" id="UP001628193">
    <property type="component" value="Unassembled WGS sequence"/>
</dbReference>
<comment type="caution">
    <text evidence="8">The sequence shown here is derived from an EMBL/GenBank/DDBJ whole genome shotgun (WGS) entry which is preliminary data.</text>
</comment>
<reference evidence="8 9" key="2">
    <citation type="submission" date="2024-09" db="EMBL/GenBank/DDBJ databases">
        <title>Draft genome sequence of Candidatus Magnetaquicoccaceae bacterium FCR-1.</title>
        <authorList>
            <person name="Shimoshige H."/>
            <person name="Shimamura S."/>
            <person name="Taoka A."/>
            <person name="Kobayashi H."/>
            <person name="Maekawa T."/>
        </authorList>
    </citation>
    <scope>NUCLEOTIDE SEQUENCE [LARGE SCALE GENOMIC DNA]</scope>
    <source>
        <strain evidence="8 9">FCR-1</strain>
    </source>
</reference>
<name>A0ABQ0C7Y0_9PROT</name>
<feature type="transmembrane region" description="Helical" evidence="6">
    <location>
        <begin position="709"/>
        <end position="729"/>
    </location>
</feature>
<feature type="domain" description="ABC3 transporter permease C-terminal" evidence="7">
    <location>
        <begin position="710"/>
        <end position="817"/>
    </location>
</feature>
<evidence type="ECO:0000256" key="2">
    <source>
        <dbReference type="ARBA" id="ARBA00022475"/>
    </source>
</evidence>
<evidence type="ECO:0000256" key="6">
    <source>
        <dbReference type="SAM" id="Phobius"/>
    </source>
</evidence>
<organism evidence="8 9">
    <name type="scientific">Candidatus Magnetaquiglobus chichijimensis</name>
    <dbReference type="NCBI Taxonomy" id="3141448"/>
    <lineage>
        <taxon>Bacteria</taxon>
        <taxon>Pseudomonadati</taxon>
        <taxon>Pseudomonadota</taxon>
        <taxon>Magnetococcia</taxon>
        <taxon>Magnetococcales</taxon>
        <taxon>Candidatus Magnetaquicoccaceae</taxon>
        <taxon>Candidatus Magnetaquiglobus</taxon>
    </lineage>
</organism>
<keyword evidence="5 6" id="KW-0472">Membrane</keyword>
<dbReference type="Pfam" id="PF02687">
    <property type="entry name" value="FtsX"/>
    <property type="match status" value="2"/>
</dbReference>
<comment type="subcellular location">
    <subcellularLocation>
        <location evidence="1">Cell membrane</location>
        <topology evidence="1">Multi-pass membrane protein</topology>
    </subcellularLocation>
</comment>
<feature type="transmembrane region" description="Helical" evidence="6">
    <location>
        <begin position="20"/>
        <end position="43"/>
    </location>
</feature>
<evidence type="ECO:0000313" key="8">
    <source>
        <dbReference type="EMBL" id="GAB0056998.1"/>
    </source>
</evidence>
<feature type="domain" description="ABC3 transporter permease C-terminal" evidence="7">
    <location>
        <begin position="258"/>
        <end position="371"/>
    </location>
</feature>
<dbReference type="RefSeq" id="WP_420904710.1">
    <property type="nucleotide sequence ID" value="NZ_BAAFGK010000004.1"/>
</dbReference>
<gene>
    <name evidence="8" type="ORF">SIID45300_01318</name>
</gene>
<protein>
    <recommendedName>
        <fullName evidence="7">ABC3 transporter permease C-terminal domain-containing protein</fullName>
    </recommendedName>
</protein>
<keyword evidence="3 6" id="KW-0812">Transmembrane</keyword>
<sequence length="832" mass="90138">MKAIWIIGVQGLRGARGDFWIFALAILLSVAMATGVATLTSGLRAGVDRESRQMLAADLRLESTAPLPEALRSRLTRPDWRVVENLEFNAMMRNPATGASLLVEVLAAASGHPLRGEVELASGIPLAEALRGDGAVAEGVVLERLGMRPGARFELGRAKLRLADRLAREPDRVVRFFRWGPRLIIPLEQVNNTGLLGFGSRVTHVTLIRLPEGGDPAVVARELTEETLGTGIRVMTPNDGQMSARRFIDRFTLFMRLLTLLTLLSTGNAMAGAMAAHARESRRQVAILQALGVGHGTILGIFMLRILLVALPSALVGALSGSGWPLLFDFLGMDAGVTTGFSTTIFLSGVVGGLLGSLLFSFGALWSLRSVSPLGLFRAVAWSGGGEYLRARWRWGVPFGLVLLAALAVGAQDGWKAALLLVAGLSGALLVLTLLGRAMLWLLGKVQPASLAWRLSLRGLTAHGNGTLGSLVSLGLGMATLATMLFLERNIDRQLTERLPDRVASFFLLDLQPDQEAPLREMAGRYLHQADDLRVTPVVRGRLRALNGAEVTGAVAASHPQAWRFQRDYVLTWAGEPPAGNRIIQGRWWSDPNAREVSLEREMARDLRLGLGDAITFSILGVDVTATVTSIRELSWSDMSLNFFVIFAPGVVEGVPFSHLASIRLDPDREEPFRAEVTQRLNNISLIAAREVMERAREMLERLIGSLRLAGGMAVVAGVIALLVAILLLERGRVREAAIARLLGARQRDLRQVAWREFLILGICASGVGVIVGQGIAWAVIRFLLQDRWDWLPGITVVTLTGGALLVAGTGFLAARRDLERPILEALRARED</sequence>
<dbReference type="PANTHER" id="PTHR30287:SF1">
    <property type="entry name" value="INNER MEMBRANE PROTEIN"/>
    <property type="match status" value="1"/>
</dbReference>
<dbReference type="InterPro" id="IPR003838">
    <property type="entry name" value="ABC3_permease_C"/>
</dbReference>
<keyword evidence="4 6" id="KW-1133">Transmembrane helix</keyword>
<dbReference type="EMBL" id="BAAFGK010000004">
    <property type="protein sequence ID" value="GAB0056998.1"/>
    <property type="molecule type" value="Genomic_DNA"/>
</dbReference>